<dbReference type="SUPFAM" id="SSF55486">
    <property type="entry name" value="Metalloproteases ('zincins'), catalytic domain"/>
    <property type="match status" value="1"/>
</dbReference>
<accession>A0A5C6LXS5</accession>
<evidence type="ECO:0000313" key="6">
    <source>
        <dbReference type="Proteomes" id="UP000318815"/>
    </source>
</evidence>
<feature type="active site" description="Proton donor" evidence="1">
    <location>
        <position position="453"/>
    </location>
</feature>
<evidence type="ECO:0000259" key="4">
    <source>
        <dbReference type="Pfam" id="PF01433"/>
    </source>
</evidence>
<reference evidence="5 6" key="1">
    <citation type="submission" date="2019-08" db="EMBL/GenBank/DDBJ databases">
        <title>Whole genome sequencing of chitin degrading bacteria Chitinophaga pinensis YS16.</title>
        <authorList>
            <person name="Singh R.P."/>
            <person name="Manchanda G."/>
            <person name="Maurya I.K."/>
            <person name="Joshi N.K."/>
            <person name="Srivastava A.K."/>
        </authorList>
    </citation>
    <scope>NUCLEOTIDE SEQUENCE [LARGE SCALE GENOMIC DNA]</scope>
    <source>
        <strain evidence="5 6">YS-16</strain>
    </source>
</reference>
<comment type="cofactor">
    <cofactor evidence="2">
        <name>Zn(2+)</name>
        <dbReference type="ChEBI" id="CHEBI:29105"/>
    </cofactor>
    <text evidence="2">Binds 1 zinc ion per subunit.</text>
</comment>
<dbReference type="GO" id="GO:0008237">
    <property type="term" value="F:metallopeptidase activity"/>
    <property type="evidence" value="ECO:0007669"/>
    <property type="project" value="InterPro"/>
</dbReference>
<keyword evidence="2" id="KW-0862">Zinc</keyword>
<dbReference type="OrthoDB" id="9814383at2"/>
<dbReference type="InterPro" id="IPR014782">
    <property type="entry name" value="Peptidase_M1_dom"/>
</dbReference>
<dbReference type="PANTHER" id="PTHR45726:SF3">
    <property type="entry name" value="LEUKOTRIENE A-4 HYDROLASE"/>
    <property type="match status" value="1"/>
</dbReference>
<dbReference type="Pfam" id="PF01433">
    <property type="entry name" value="Peptidase_M1"/>
    <property type="match status" value="1"/>
</dbReference>
<dbReference type="EMBL" id="VOHS01000002">
    <property type="protein sequence ID" value="TWW02043.1"/>
    <property type="molecule type" value="Genomic_DNA"/>
</dbReference>
<dbReference type="CDD" id="cd09604">
    <property type="entry name" value="M1_APN_like"/>
    <property type="match status" value="1"/>
</dbReference>
<dbReference type="InterPro" id="IPR027268">
    <property type="entry name" value="Peptidase_M4/M1_CTD_sf"/>
</dbReference>
<feature type="signal peptide" evidence="3">
    <location>
        <begin position="1"/>
        <end position="24"/>
    </location>
</feature>
<evidence type="ECO:0000256" key="2">
    <source>
        <dbReference type="PIRSR" id="PIRSR634015-3"/>
    </source>
</evidence>
<dbReference type="PANTHER" id="PTHR45726">
    <property type="entry name" value="LEUKOTRIENE A-4 HYDROLASE"/>
    <property type="match status" value="1"/>
</dbReference>
<dbReference type="RefSeq" id="WP_146303534.1">
    <property type="nucleotide sequence ID" value="NZ_VOHS01000002.1"/>
</dbReference>
<dbReference type="InterPro" id="IPR034015">
    <property type="entry name" value="M1_LTA4H"/>
</dbReference>
<evidence type="ECO:0000256" key="3">
    <source>
        <dbReference type="SAM" id="SignalP"/>
    </source>
</evidence>
<feature type="chain" id="PRO_5022953215" evidence="3">
    <location>
        <begin position="25"/>
        <end position="628"/>
    </location>
</feature>
<evidence type="ECO:0000256" key="1">
    <source>
        <dbReference type="PIRSR" id="PIRSR634015-1"/>
    </source>
</evidence>
<keyword evidence="6" id="KW-1185">Reference proteome</keyword>
<dbReference type="Proteomes" id="UP000318815">
    <property type="component" value="Unassembled WGS sequence"/>
</dbReference>
<feature type="binding site" evidence="2">
    <location>
        <position position="392"/>
    </location>
    <ligand>
        <name>Zn(2+)</name>
        <dbReference type="ChEBI" id="CHEBI:29105"/>
        <note>catalytic</note>
    </ligand>
</feature>
<feature type="binding site" evidence="2">
    <location>
        <position position="369"/>
    </location>
    <ligand>
        <name>Zn(2+)</name>
        <dbReference type="ChEBI" id="CHEBI:29105"/>
        <note>catalytic</note>
    </ligand>
</feature>
<gene>
    <name evidence="5" type="ORF">FEF09_02565</name>
</gene>
<proteinExistence type="predicted"/>
<name>A0A5C6LXS5_9BACT</name>
<organism evidence="5 6">
    <name type="scientific">Chitinophaga pinensis</name>
    <dbReference type="NCBI Taxonomy" id="79329"/>
    <lineage>
        <taxon>Bacteria</taxon>
        <taxon>Pseudomonadati</taxon>
        <taxon>Bacteroidota</taxon>
        <taxon>Chitinophagia</taxon>
        <taxon>Chitinophagales</taxon>
        <taxon>Chitinophagaceae</taxon>
        <taxon>Chitinophaga</taxon>
    </lineage>
</organism>
<feature type="active site" description="Proton acceptor" evidence="1">
    <location>
        <position position="370"/>
    </location>
</feature>
<feature type="binding site" evidence="2">
    <location>
        <position position="373"/>
    </location>
    <ligand>
        <name>Zn(2+)</name>
        <dbReference type="ChEBI" id="CHEBI:29105"/>
        <note>catalytic</note>
    </ligand>
</feature>
<protein>
    <submittedName>
        <fullName evidence="5">M1 family metallopeptidase</fullName>
    </submittedName>
</protein>
<dbReference type="GO" id="GO:0008270">
    <property type="term" value="F:zinc ion binding"/>
    <property type="evidence" value="ECO:0007669"/>
    <property type="project" value="InterPro"/>
</dbReference>
<evidence type="ECO:0000313" key="5">
    <source>
        <dbReference type="EMBL" id="TWW02043.1"/>
    </source>
</evidence>
<sequence>MTQTTVTKCLLACLLIAGWQGAKAQSDRWQQRVKYAMDINMDVAANRFSGKQKLQYTNNSPDTLYKVFYHLYWNAFQPGSMMDVRSRELGQTVLYRDKNGNERRDWDGRVTDRISKLQPDQIGYQKILSLKRDGATQTYNVIGTILEVPLAKPILPHATATFDMEFEAQVPVQIRRSGRNNSEGVDYSMAQWYPKMCEYDYEGWHPTPYIAREFYGIWGDYDVKISIDKKYVVAATGYLQNPNQIGYGYEMAGSKVLRPAGNKLTWHFSAQNVHDFVWAADPDYKHITQQVDGFTAHFFYIENETTKETWPTFAKMIPTAYKYIKEHYGPYPYKSYSFIQGGDGGMEYPMATLIMGNGKLEGLYGLAAHEWMHTWYQGMLGTNESLYPWMDEGFTTFAENNVVYHTLDSTKSPSAQTSAYNGYFALVRSGYEEPMSTHSDHYNTNYGYSLTAYSKGAVFLEQLGYIIGAEARDKGLLKYYWEWRFKHPNVNDFIRIMEKESGLQLDWYKQYFVYSTKHIDYSIDSVFENNGKTVVRLRRVDNMPMPIDLLITGKDGKQVMHYVPMSLMFGAKPNEDAAVQRVVHDYWPWTNRTYDVEIDMPMSEIKKAEIDPSERMADLNRSNNEFEQ</sequence>
<dbReference type="Gene3D" id="1.10.390.10">
    <property type="entry name" value="Neutral Protease Domain 2"/>
    <property type="match status" value="1"/>
</dbReference>
<keyword evidence="3" id="KW-0732">Signal</keyword>
<dbReference type="AlphaFoldDB" id="A0A5C6LXS5"/>
<keyword evidence="2" id="KW-0479">Metal-binding</keyword>
<feature type="domain" description="Peptidase M1 membrane alanine aminopeptidase" evidence="4">
    <location>
        <begin position="366"/>
        <end position="507"/>
    </location>
</feature>
<comment type="caution">
    <text evidence="5">The sequence shown here is derived from an EMBL/GenBank/DDBJ whole genome shotgun (WGS) entry which is preliminary data.</text>
</comment>